<keyword evidence="2" id="KW-1185">Reference proteome</keyword>
<evidence type="ECO:0000313" key="1">
    <source>
        <dbReference type="EMBL" id="KAF5202125.1"/>
    </source>
</evidence>
<name>A0A7J6WZW7_THATH</name>
<accession>A0A7J6WZW7</accession>
<gene>
    <name evidence="1" type="ORF">FRX31_008288</name>
</gene>
<protein>
    <submittedName>
        <fullName evidence="1">Uncharacterized protein</fullName>
    </submittedName>
</protein>
<sequence length="118" mass="13270">MPTSSFLDEYVNNFKIEYGADMIQDCEDQQLEKDFVFGDSELEEMASFSSNMLDRKPQTITQNLLQGSGNNEGWTGISDSEEPEVLALLKVCRMFCKGIPHLVCISNLNSVSRDYDVG</sequence>
<comment type="caution">
    <text evidence="1">The sequence shown here is derived from an EMBL/GenBank/DDBJ whole genome shotgun (WGS) entry which is preliminary data.</text>
</comment>
<organism evidence="1 2">
    <name type="scientific">Thalictrum thalictroides</name>
    <name type="common">Rue-anemone</name>
    <name type="synonym">Anemone thalictroides</name>
    <dbReference type="NCBI Taxonomy" id="46969"/>
    <lineage>
        <taxon>Eukaryota</taxon>
        <taxon>Viridiplantae</taxon>
        <taxon>Streptophyta</taxon>
        <taxon>Embryophyta</taxon>
        <taxon>Tracheophyta</taxon>
        <taxon>Spermatophyta</taxon>
        <taxon>Magnoliopsida</taxon>
        <taxon>Ranunculales</taxon>
        <taxon>Ranunculaceae</taxon>
        <taxon>Thalictroideae</taxon>
        <taxon>Thalictrum</taxon>
    </lineage>
</organism>
<dbReference type="EMBL" id="JABWDY010008554">
    <property type="protein sequence ID" value="KAF5202125.1"/>
    <property type="molecule type" value="Genomic_DNA"/>
</dbReference>
<dbReference type="AlphaFoldDB" id="A0A7J6WZW7"/>
<dbReference type="Proteomes" id="UP000554482">
    <property type="component" value="Unassembled WGS sequence"/>
</dbReference>
<evidence type="ECO:0000313" key="2">
    <source>
        <dbReference type="Proteomes" id="UP000554482"/>
    </source>
</evidence>
<proteinExistence type="predicted"/>
<reference evidence="1 2" key="1">
    <citation type="submission" date="2020-06" db="EMBL/GenBank/DDBJ databases">
        <title>Transcriptomic and genomic resources for Thalictrum thalictroides and T. hernandezii: Facilitating candidate gene discovery in an emerging model plant lineage.</title>
        <authorList>
            <person name="Arias T."/>
            <person name="Riano-Pachon D.M."/>
            <person name="Di Stilio V.S."/>
        </authorList>
    </citation>
    <scope>NUCLEOTIDE SEQUENCE [LARGE SCALE GENOMIC DNA]</scope>
    <source>
        <strain evidence="2">cv. WT478/WT964</strain>
        <tissue evidence="1">Leaves</tissue>
    </source>
</reference>